<feature type="chain" id="PRO_5011673564" evidence="4">
    <location>
        <begin position="28"/>
        <end position="596"/>
    </location>
</feature>
<dbReference type="PANTHER" id="PTHR44227">
    <property type="match status" value="1"/>
</dbReference>
<dbReference type="PROSITE" id="PS50293">
    <property type="entry name" value="TPR_REGION"/>
    <property type="match status" value="1"/>
</dbReference>
<feature type="repeat" description="TPR" evidence="3">
    <location>
        <begin position="482"/>
        <end position="515"/>
    </location>
</feature>
<reference evidence="5 6" key="1">
    <citation type="submission" date="2016-10" db="EMBL/GenBank/DDBJ databases">
        <authorList>
            <person name="de Groot N.N."/>
        </authorList>
    </citation>
    <scope>NUCLEOTIDE SEQUENCE [LARGE SCALE GENOMIC DNA]</scope>
    <source>
        <strain evidence="5 6">DSM 17890</strain>
    </source>
</reference>
<dbReference type="RefSeq" id="WP_092684810.1">
    <property type="nucleotide sequence ID" value="NZ_FNMZ01000010.1"/>
</dbReference>
<gene>
    <name evidence="5" type="ORF">SAMN05444336_110115</name>
</gene>
<dbReference type="PROSITE" id="PS50005">
    <property type="entry name" value="TPR"/>
    <property type="match status" value="4"/>
</dbReference>
<keyword evidence="2 3" id="KW-0802">TPR repeat</keyword>
<dbReference type="GO" id="GO:0035269">
    <property type="term" value="P:protein O-linked glycosylation via mannose"/>
    <property type="evidence" value="ECO:0007669"/>
    <property type="project" value="TreeGrafter"/>
</dbReference>
<dbReference type="InterPro" id="IPR011990">
    <property type="entry name" value="TPR-like_helical_dom_sf"/>
</dbReference>
<dbReference type="InterPro" id="IPR052346">
    <property type="entry name" value="O-mannosyl-transferase_TMTC"/>
</dbReference>
<keyword evidence="6" id="KW-1185">Reference proteome</keyword>
<proteinExistence type="predicted"/>
<dbReference type="GO" id="GO:0030968">
    <property type="term" value="P:endoplasmic reticulum unfolded protein response"/>
    <property type="evidence" value="ECO:0007669"/>
    <property type="project" value="TreeGrafter"/>
</dbReference>
<dbReference type="OrthoDB" id="7817412at2"/>
<keyword evidence="4" id="KW-0732">Signal</keyword>
<feature type="repeat" description="TPR" evidence="3">
    <location>
        <begin position="210"/>
        <end position="243"/>
    </location>
</feature>
<dbReference type="AlphaFoldDB" id="A0A1H3EP06"/>
<keyword evidence="1" id="KW-0677">Repeat</keyword>
<evidence type="ECO:0000256" key="1">
    <source>
        <dbReference type="ARBA" id="ARBA00022737"/>
    </source>
</evidence>
<evidence type="ECO:0000313" key="5">
    <source>
        <dbReference type="EMBL" id="SDX80335.1"/>
    </source>
</evidence>
<organism evidence="5 6">
    <name type="scientific">Albimonas donghaensis</name>
    <dbReference type="NCBI Taxonomy" id="356660"/>
    <lineage>
        <taxon>Bacteria</taxon>
        <taxon>Pseudomonadati</taxon>
        <taxon>Pseudomonadota</taxon>
        <taxon>Alphaproteobacteria</taxon>
        <taxon>Rhodobacterales</taxon>
        <taxon>Paracoccaceae</taxon>
        <taxon>Albimonas</taxon>
    </lineage>
</organism>
<feature type="signal peptide" evidence="4">
    <location>
        <begin position="1"/>
        <end position="27"/>
    </location>
</feature>
<dbReference type="InterPro" id="IPR019734">
    <property type="entry name" value="TPR_rpt"/>
</dbReference>
<accession>A0A1H3EP06</accession>
<evidence type="ECO:0000256" key="3">
    <source>
        <dbReference type="PROSITE-ProRule" id="PRU00339"/>
    </source>
</evidence>
<dbReference type="GO" id="GO:0000030">
    <property type="term" value="F:mannosyltransferase activity"/>
    <property type="evidence" value="ECO:0007669"/>
    <property type="project" value="TreeGrafter"/>
</dbReference>
<sequence>MRKPLLSLLAAAAAAGLAGVADSPARAASMDPFTEQQQTDEALNHAIRLYREGDYAEAEKITRTFLRFNPGSAQAHEVLGAILGRMDRDEEALAEIELSIRMNPAIASAHVNRAVLLVGNGDLDGAREALEAAVELDPKLYGAHARLGRVYEALGRPGDALTHYEIAAQEPAGLEPGIRVNLGALYNARGEFDKTVSLLSLWQRDRDVGVAVHRVLAEAILGQRRYEEAVRQYEFALAIDEKDLQTRLGHGVALRALGVPNQAMEIFEALAEEAPDSPAPIVQIAETQLSLGEADAAGETFLKAISMAASPAPIEARYAAVLLQNGKPEEAVALYNQVIDRDGASSGALAALAGAQRAANRADDARATLDRAVRLFPDDPNNYVRLALFQRDILDLEGALDSAAAGLEKHPDDLTLLRIAATVARDLDRIDTAVKYGERILAQSPDSAQDRFIYATLLDRARMDGPAAELYRDVVEKQRDNWAAMNNLALVLVRLKQEQQALTYARRALQLQPENPAVMHTLGFVLYKVGSLGEAERLLTRSVSMLPEEAEIRYHLGYVMLARSRNAEAKAEFEKALELNPNHEEAPKVRDMLNEL</sequence>
<protein>
    <submittedName>
        <fullName evidence="5">Tfp pilus assembly protein PilF</fullName>
    </submittedName>
</protein>
<dbReference type="Pfam" id="PF13432">
    <property type="entry name" value="TPR_16"/>
    <property type="match status" value="5"/>
</dbReference>
<dbReference type="SUPFAM" id="SSF48452">
    <property type="entry name" value="TPR-like"/>
    <property type="match status" value="3"/>
</dbReference>
<dbReference type="EMBL" id="FNMZ01000010">
    <property type="protein sequence ID" value="SDX80335.1"/>
    <property type="molecule type" value="Genomic_DNA"/>
</dbReference>
<evidence type="ECO:0000256" key="4">
    <source>
        <dbReference type="SAM" id="SignalP"/>
    </source>
</evidence>
<name>A0A1H3EP06_9RHOB</name>
<dbReference type="STRING" id="356660.SAMN05444336_110115"/>
<dbReference type="Gene3D" id="1.25.40.10">
    <property type="entry name" value="Tetratricopeptide repeat domain"/>
    <property type="match status" value="4"/>
</dbReference>
<dbReference type="PANTHER" id="PTHR44227:SF3">
    <property type="entry name" value="PROTEIN O-MANNOSYL-TRANSFERASE TMTC4"/>
    <property type="match status" value="1"/>
</dbReference>
<evidence type="ECO:0000313" key="6">
    <source>
        <dbReference type="Proteomes" id="UP000199118"/>
    </source>
</evidence>
<feature type="repeat" description="TPR" evidence="3">
    <location>
        <begin position="550"/>
        <end position="583"/>
    </location>
</feature>
<evidence type="ECO:0000256" key="2">
    <source>
        <dbReference type="ARBA" id="ARBA00022803"/>
    </source>
</evidence>
<dbReference type="Pfam" id="PF14559">
    <property type="entry name" value="TPR_19"/>
    <property type="match status" value="1"/>
</dbReference>
<dbReference type="SMART" id="SM00028">
    <property type="entry name" value="TPR"/>
    <property type="match status" value="11"/>
</dbReference>
<dbReference type="Proteomes" id="UP000199118">
    <property type="component" value="Unassembled WGS sequence"/>
</dbReference>
<feature type="repeat" description="TPR" evidence="3">
    <location>
        <begin position="107"/>
        <end position="140"/>
    </location>
</feature>